<dbReference type="EMBL" id="CAJNOJ010000384">
    <property type="protein sequence ID" value="CAF1426940.1"/>
    <property type="molecule type" value="Genomic_DNA"/>
</dbReference>
<proteinExistence type="predicted"/>
<reference evidence="3" key="1">
    <citation type="submission" date="2021-02" db="EMBL/GenBank/DDBJ databases">
        <authorList>
            <person name="Nowell W R."/>
        </authorList>
    </citation>
    <scope>NUCLEOTIDE SEQUENCE</scope>
</reference>
<feature type="domain" description="DUF6570" evidence="2">
    <location>
        <begin position="92"/>
        <end position="221"/>
    </location>
</feature>
<dbReference type="AlphaFoldDB" id="A0A815MSK8"/>
<evidence type="ECO:0000259" key="1">
    <source>
        <dbReference type="Pfam" id="PF14214"/>
    </source>
</evidence>
<evidence type="ECO:0000313" key="3">
    <source>
        <dbReference type="EMBL" id="CAF1426940.1"/>
    </source>
</evidence>
<sequence>MLMDLNVHSTSRIEYNCSLESFRKVAKDGPDYSCTDCRLKFFRDQVLSCIEGKYLKMCKSEETMERIKSYLNANGRQNTGCICKFCSEKIKRGEMPSRAIINKLEVSEIPVELGKLNDLERHLIALRIVFMKIVHLGGGKISNRFGQKGVKGPLHCVPVDVEETVSTLPRPVDRSMVIRLQLKRQIKYKAVWEEQWINPNDIRTALFILKEINPAYANINVVDIIENYLISDKERFDRDIVDETLGQTASCIQPANFNDTIVIDNNKVILAVAPGEKNKLNSLLTEKGVEKLAFPHLFPDGKGSFDENQMSKLYWKEYCKVRLLSSDLRFANDPSYIFYLQYVSDLKQAYSSSNIAFRKMIPMTASQGKDENQLKLLLKNDMIYRHFETVPGSPQYWNQRLKDLFGMNRQLGIPTFFLTLSCADMRWKEFLDVIARNSGEEVKEVYSFLEKVNLIRKNPVIAAHMFERRFQVFMKKFVKGGAYCLGEVIDWFARIEMQMRGSPHAHMPLWVKNAPKYNGKNTDEKTILEIIEFCDKYTTTWFPSIDEDGELHYYVKELQSHSRNHSKSCLICHGTICRFEFPRAISRRTFISFPYMPKNDEDVELIKIVKKTLRDINIELNNLEKDKILTWTDFDTILDKYNWTYEYYEWSLSTVHSRPKIFHKREPNARWINQYNEELLRAWNANMNIQFILDPYACARYLMSYTTKPEREMSILLEATHKECREGNVTVHEEMKKLTGTFFNHRQISVQEAIYRAAKMPLVYSSRGFVFVPSHSNSCRFLKSREALQQLNPNDQNIYMSNLADKYFDRPFDEEFHICMADFASNYEFFAVKRVSKNPRTPIKYLRTLNFAVKKRVGKSAIIRFPHFHRENDAENYFENLLSLYLPIRNRNELKKPYELFYEEGEMFDNRAKCNRKVKDIVCDNRKKYEAHFEMADELKTIVDDFSTETKEDEWANIVCNSDHFEMTKMNTTERQKECGSFSEMLNRIRKLKKKEEMIKPDRNILKKCHQRYLNK</sequence>
<evidence type="ECO:0000259" key="2">
    <source>
        <dbReference type="Pfam" id="PF20209"/>
    </source>
</evidence>
<dbReference type="InterPro" id="IPR025476">
    <property type="entry name" value="Helitron_helicase-like"/>
</dbReference>
<protein>
    <submittedName>
        <fullName evidence="3">Uncharacterized protein</fullName>
    </submittedName>
</protein>
<dbReference type="PANTHER" id="PTHR47642">
    <property type="entry name" value="ATP-DEPENDENT DNA HELICASE"/>
    <property type="match status" value="1"/>
</dbReference>
<gene>
    <name evidence="3" type="ORF">EDS130_LOCUS37929</name>
</gene>
<name>A0A815MSK8_ADIRI</name>
<evidence type="ECO:0000313" key="4">
    <source>
        <dbReference type="Proteomes" id="UP000663852"/>
    </source>
</evidence>
<dbReference type="OrthoDB" id="416437at2759"/>
<feature type="domain" description="Helitron helicase-like" evidence="1">
    <location>
        <begin position="364"/>
        <end position="507"/>
    </location>
</feature>
<dbReference type="PANTHER" id="PTHR47642:SF5">
    <property type="entry name" value="ATP-DEPENDENT DNA HELICASE"/>
    <property type="match status" value="1"/>
</dbReference>
<accession>A0A815MSK8</accession>
<organism evidence="3 4">
    <name type="scientific">Adineta ricciae</name>
    <name type="common">Rotifer</name>
    <dbReference type="NCBI Taxonomy" id="249248"/>
    <lineage>
        <taxon>Eukaryota</taxon>
        <taxon>Metazoa</taxon>
        <taxon>Spiralia</taxon>
        <taxon>Gnathifera</taxon>
        <taxon>Rotifera</taxon>
        <taxon>Eurotatoria</taxon>
        <taxon>Bdelloidea</taxon>
        <taxon>Adinetida</taxon>
        <taxon>Adinetidae</taxon>
        <taxon>Adineta</taxon>
    </lineage>
</organism>
<comment type="caution">
    <text evidence="3">The sequence shown here is derived from an EMBL/GenBank/DDBJ whole genome shotgun (WGS) entry which is preliminary data.</text>
</comment>
<dbReference type="Proteomes" id="UP000663852">
    <property type="component" value="Unassembled WGS sequence"/>
</dbReference>
<dbReference type="InterPro" id="IPR046700">
    <property type="entry name" value="DUF6570"/>
</dbReference>
<dbReference type="Pfam" id="PF14214">
    <property type="entry name" value="Helitron_like_N"/>
    <property type="match status" value="1"/>
</dbReference>
<dbReference type="InterPro" id="IPR051055">
    <property type="entry name" value="PIF1_helicase"/>
</dbReference>
<dbReference type="Pfam" id="PF20209">
    <property type="entry name" value="DUF6570"/>
    <property type="match status" value="1"/>
</dbReference>